<accession>A0ABS4IZX0</accession>
<feature type="domain" description="Right handed beta helix" evidence="1">
    <location>
        <begin position="369"/>
        <end position="467"/>
    </location>
</feature>
<protein>
    <recommendedName>
        <fullName evidence="1">Right handed beta helix domain-containing protein</fullName>
    </recommendedName>
</protein>
<dbReference type="InterPro" id="IPR039448">
    <property type="entry name" value="Beta_helix"/>
</dbReference>
<gene>
    <name evidence="2" type="ORF">J2Z66_004746</name>
</gene>
<dbReference type="InterPro" id="IPR011050">
    <property type="entry name" value="Pectin_lyase_fold/virulence"/>
</dbReference>
<dbReference type="EMBL" id="JAGGLB010000017">
    <property type="protein sequence ID" value="MBP1993129.1"/>
    <property type="molecule type" value="Genomic_DNA"/>
</dbReference>
<evidence type="ECO:0000313" key="3">
    <source>
        <dbReference type="Proteomes" id="UP001519287"/>
    </source>
</evidence>
<dbReference type="SUPFAM" id="SSF51126">
    <property type="entry name" value="Pectin lyase-like"/>
    <property type="match status" value="1"/>
</dbReference>
<dbReference type="InterPro" id="IPR012334">
    <property type="entry name" value="Pectin_lyas_fold"/>
</dbReference>
<evidence type="ECO:0000259" key="1">
    <source>
        <dbReference type="Pfam" id="PF13229"/>
    </source>
</evidence>
<dbReference type="Proteomes" id="UP001519287">
    <property type="component" value="Unassembled WGS sequence"/>
</dbReference>
<dbReference type="SMART" id="SM00710">
    <property type="entry name" value="PbH1"/>
    <property type="match status" value="6"/>
</dbReference>
<dbReference type="RefSeq" id="WP_209974709.1">
    <property type="nucleotide sequence ID" value="NZ_JAGGLB010000017.1"/>
</dbReference>
<keyword evidence="3" id="KW-1185">Reference proteome</keyword>
<comment type="caution">
    <text evidence="2">The sequence shown here is derived from an EMBL/GenBank/DDBJ whole genome shotgun (WGS) entry which is preliminary data.</text>
</comment>
<name>A0ABS4IZX0_9BACL</name>
<proteinExistence type="predicted"/>
<dbReference type="InterPro" id="IPR006626">
    <property type="entry name" value="PbH1"/>
</dbReference>
<evidence type="ECO:0000313" key="2">
    <source>
        <dbReference type="EMBL" id="MBP1993129.1"/>
    </source>
</evidence>
<dbReference type="Pfam" id="PF13229">
    <property type="entry name" value="Beta_helix"/>
    <property type="match status" value="1"/>
</dbReference>
<organism evidence="2 3">
    <name type="scientific">Paenibacillus eucommiae</name>
    <dbReference type="NCBI Taxonomy" id="1355755"/>
    <lineage>
        <taxon>Bacteria</taxon>
        <taxon>Bacillati</taxon>
        <taxon>Bacillota</taxon>
        <taxon>Bacilli</taxon>
        <taxon>Bacillales</taxon>
        <taxon>Paenibacillaceae</taxon>
        <taxon>Paenibacillus</taxon>
    </lineage>
</organism>
<dbReference type="Gene3D" id="2.160.20.10">
    <property type="entry name" value="Single-stranded right-handed beta-helix, Pectin lyase-like"/>
    <property type="match status" value="2"/>
</dbReference>
<sequence length="599" mass="68469">MERVKDDDTAVSMSEISINVPTWSGYKRVSVADFGARSEEGYCNGKAFQNAIDYCKRERSSELVVPSGIYRFYNGNHPRFEGMLDFQFDGGGSEFIFSTVKVFFTIKNCVRTIFKNFTVDWDWKSGQLASIGQVREVASDITYFDLHFPEYAQVPDDLNIRTLNAMNPLTLSAGCELGREFHANHFRNISRQDLNTFRIALSNPEDFRFLNPGQTYIVRHFIYDANAFELKSNQHLQIEHVTIYSAPGHAFMASGDQRHWALRHCRIVKRPGTTRCISVTADGSHITNSLGYFMIENCDFSYNGDDCLNIHDNSVQGFERIDDRTISLIRVLAWRNPFALGDEIEFRNEDLSPVGITGRIAGVEWNKAYNSCTLTFEKPIPAEVSERAILFNRRYDSGNYIVRNNFFHHNRARGILLHSGNGLVENNHFFMNQGSAIQIECGSESRWSEGFGVSNLHIRNNLIDSCDVNHWNMAVIYMGVYLVKGRTQYAIFDRVWIENNTIINCPQQTVYASSCRRVYIRNNAILNSNAGRLKSYADGDENGVLHREYYQGSLMASHCNEVWVENNRRLSTVATTEDHIYIDYATSTNVNLLNNIGFN</sequence>
<reference evidence="2 3" key="1">
    <citation type="submission" date="2021-03" db="EMBL/GenBank/DDBJ databases">
        <title>Genomic Encyclopedia of Type Strains, Phase IV (KMG-IV): sequencing the most valuable type-strain genomes for metagenomic binning, comparative biology and taxonomic classification.</title>
        <authorList>
            <person name="Goeker M."/>
        </authorList>
    </citation>
    <scope>NUCLEOTIDE SEQUENCE [LARGE SCALE GENOMIC DNA]</scope>
    <source>
        <strain evidence="2 3">DSM 26048</strain>
    </source>
</reference>